<gene>
    <name evidence="1" type="ORF">SRB5_39740</name>
</gene>
<sequence>MLDHPNPASRPPSAPPRVTHVTPLRRDAVFDGRAEQAALQVVVHDDGGGSSETVMVFTVAQLEQSYAQFARLLAARDAVRGE</sequence>
<dbReference type="RefSeq" id="WP_153453874.1">
    <property type="nucleotide sequence ID" value="NZ_WEGJ01000015.1"/>
</dbReference>
<keyword evidence="2" id="KW-1185">Reference proteome</keyword>
<organism evidence="1 2">
    <name type="scientific">Streptomyces smaragdinus</name>
    <dbReference type="NCBI Taxonomy" id="2585196"/>
    <lineage>
        <taxon>Bacteria</taxon>
        <taxon>Bacillati</taxon>
        <taxon>Actinomycetota</taxon>
        <taxon>Actinomycetes</taxon>
        <taxon>Kitasatosporales</taxon>
        <taxon>Streptomycetaceae</taxon>
        <taxon>Streptomyces</taxon>
    </lineage>
</organism>
<accession>A0A7K0CK12</accession>
<proteinExistence type="predicted"/>
<dbReference type="Proteomes" id="UP000466345">
    <property type="component" value="Unassembled WGS sequence"/>
</dbReference>
<comment type="caution">
    <text evidence="1">The sequence shown here is derived from an EMBL/GenBank/DDBJ whole genome shotgun (WGS) entry which is preliminary data.</text>
</comment>
<dbReference type="AlphaFoldDB" id="A0A7K0CK12"/>
<dbReference type="OrthoDB" id="4272309at2"/>
<name>A0A7K0CK12_9ACTN</name>
<protein>
    <submittedName>
        <fullName evidence="1">Uncharacterized protein</fullName>
    </submittedName>
</protein>
<dbReference type="EMBL" id="WEGJ01000015">
    <property type="protein sequence ID" value="MQY13818.1"/>
    <property type="molecule type" value="Genomic_DNA"/>
</dbReference>
<evidence type="ECO:0000313" key="1">
    <source>
        <dbReference type="EMBL" id="MQY13818.1"/>
    </source>
</evidence>
<reference evidence="1 2" key="1">
    <citation type="submission" date="2019-10" db="EMBL/GenBank/DDBJ databases">
        <title>Streptomyces smaragdinus sp. nov. and Streptomyces fabii sp. nov., isolated from the gut of fungus growing-termite Macrotermes natalensis.</title>
        <authorList>
            <person name="Schwitalla J."/>
            <person name="Benndorf R."/>
            <person name="Martin K."/>
            <person name="De Beer W."/>
            <person name="Kaster A.-K."/>
            <person name="Vollmers J."/>
            <person name="Poulsen M."/>
            <person name="Beemelmanns C."/>
        </authorList>
    </citation>
    <scope>NUCLEOTIDE SEQUENCE [LARGE SCALE GENOMIC DNA]</scope>
    <source>
        <strain evidence="1 2">RB5</strain>
    </source>
</reference>
<evidence type="ECO:0000313" key="2">
    <source>
        <dbReference type="Proteomes" id="UP000466345"/>
    </source>
</evidence>